<reference evidence="1 2" key="1">
    <citation type="journal article" date="2021" name="Commun. Biol.">
        <title>The genome of Shorea leprosula (Dipterocarpaceae) highlights the ecological relevance of drought in aseasonal tropical rainforests.</title>
        <authorList>
            <person name="Ng K.K.S."/>
            <person name="Kobayashi M.J."/>
            <person name="Fawcett J.A."/>
            <person name="Hatakeyama M."/>
            <person name="Paape T."/>
            <person name="Ng C.H."/>
            <person name="Ang C.C."/>
            <person name="Tnah L.H."/>
            <person name="Lee C.T."/>
            <person name="Nishiyama T."/>
            <person name="Sese J."/>
            <person name="O'Brien M.J."/>
            <person name="Copetti D."/>
            <person name="Mohd Noor M.I."/>
            <person name="Ong R.C."/>
            <person name="Putra M."/>
            <person name="Sireger I.Z."/>
            <person name="Indrioko S."/>
            <person name="Kosugi Y."/>
            <person name="Izuno A."/>
            <person name="Isagi Y."/>
            <person name="Lee S.L."/>
            <person name="Shimizu K.K."/>
        </authorList>
    </citation>
    <scope>NUCLEOTIDE SEQUENCE [LARGE SCALE GENOMIC DNA]</scope>
    <source>
        <strain evidence="1">214</strain>
    </source>
</reference>
<name>A0AAV5I2T7_9ROSI</name>
<sequence length="45" mass="5254">MIVKGLTEKFKENGYTIHWFSNTFLQHIHGHGHSIPCITRLSFAR</sequence>
<evidence type="ECO:0000313" key="1">
    <source>
        <dbReference type="EMBL" id="GKU93821.1"/>
    </source>
</evidence>
<dbReference type="EMBL" id="BPVZ01000007">
    <property type="protein sequence ID" value="GKU93821.1"/>
    <property type="molecule type" value="Genomic_DNA"/>
</dbReference>
<gene>
    <name evidence="1" type="ORF">SLEP1_g7384</name>
</gene>
<dbReference type="AlphaFoldDB" id="A0AAV5I2T7"/>
<accession>A0AAV5I2T7</accession>
<comment type="caution">
    <text evidence="1">The sequence shown here is derived from an EMBL/GenBank/DDBJ whole genome shotgun (WGS) entry which is preliminary data.</text>
</comment>
<evidence type="ECO:0000313" key="2">
    <source>
        <dbReference type="Proteomes" id="UP001054252"/>
    </source>
</evidence>
<protein>
    <submittedName>
        <fullName evidence="1">Uncharacterized protein</fullName>
    </submittedName>
</protein>
<proteinExistence type="predicted"/>
<dbReference type="Proteomes" id="UP001054252">
    <property type="component" value="Unassembled WGS sequence"/>
</dbReference>
<organism evidence="1 2">
    <name type="scientific">Rubroshorea leprosula</name>
    <dbReference type="NCBI Taxonomy" id="152421"/>
    <lineage>
        <taxon>Eukaryota</taxon>
        <taxon>Viridiplantae</taxon>
        <taxon>Streptophyta</taxon>
        <taxon>Embryophyta</taxon>
        <taxon>Tracheophyta</taxon>
        <taxon>Spermatophyta</taxon>
        <taxon>Magnoliopsida</taxon>
        <taxon>eudicotyledons</taxon>
        <taxon>Gunneridae</taxon>
        <taxon>Pentapetalae</taxon>
        <taxon>rosids</taxon>
        <taxon>malvids</taxon>
        <taxon>Malvales</taxon>
        <taxon>Dipterocarpaceae</taxon>
        <taxon>Rubroshorea</taxon>
    </lineage>
</organism>
<keyword evidence="2" id="KW-1185">Reference proteome</keyword>